<dbReference type="PANTHER" id="PTHR43072">
    <property type="entry name" value="N-ACETYLTRANSFERASE"/>
    <property type="match status" value="1"/>
</dbReference>
<dbReference type="EMBL" id="JAOWKX010000005">
    <property type="protein sequence ID" value="MCV2885166.1"/>
    <property type="molecule type" value="Genomic_DNA"/>
</dbReference>
<dbReference type="RefSeq" id="WP_263712457.1">
    <property type="nucleotide sequence ID" value="NZ_JAOWKX010000005.1"/>
</dbReference>
<dbReference type="InterPro" id="IPR016181">
    <property type="entry name" value="Acyl_CoA_acyltransferase"/>
</dbReference>
<keyword evidence="3" id="KW-1185">Reference proteome</keyword>
<organism evidence="2 3">
    <name type="scientific">Fluctibacter corallii</name>
    <dbReference type="NCBI Taxonomy" id="2984329"/>
    <lineage>
        <taxon>Bacteria</taxon>
        <taxon>Pseudomonadati</taxon>
        <taxon>Pseudomonadota</taxon>
        <taxon>Gammaproteobacteria</taxon>
        <taxon>Alteromonadales</taxon>
        <taxon>Alteromonadaceae</taxon>
        <taxon>Fluctibacter</taxon>
    </lineage>
</organism>
<proteinExistence type="predicted"/>
<feature type="domain" description="N-acetyltransferase" evidence="1">
    <location>
        <begin position="8"/>
        <end position="161"/>
    </location>
</feature>
<dbReference type="Pfam" id="PF00583">
    <property type="entry name" value="Acetyltransf_1"/>
    <property type="match status" value="1"/>
</dbReference>
<dbReference type="SUPFAM" id="SSF55729">
    <property type="entry name" value="Acyl-CoA N-acyltransferases (Nat)"/>
    <property type="match status" value="1"/>
</dbReference>
<comment type="caution">
    <text evidence="2">The sequence shown here is derived from an EMBL/GenBank/DDBJ whole genome shotgun (WGS) entry which is preliminary data.</text>
</comment>
<evidence type="ECO:0000259" key="1">
    <source>
        <dbReference type="PROSITE" id="PS51186"/>
    </source>
</evidence>
<dbReference type="PROSITE" id="PS51186">
    <property type="entry name" value="GNAT"/>
    <property type="match status" value="1"/>
</dbReference>
<accession>A0ABT3AA23</accession>
<dbReference type="InterPro" id="IPR000182">
    <property type="entry name" value="GNAT_dom"/>
</dbReference>
<dbReference type="Proteomes" id="UP001652504">
    <property type="component" value="Unassembled WGS sequence"/>
</dbReference>
<reference evidence="2 3" key="1">
    <citation type="submission" date="2022-10" db="EMBL/GenBank/DDBJ databases">
        <title>Aestuariibacter sp. AA17 isolated from Montipora capitata coral fragment.</title>
        <authorList>
            <person name="Emsley S.A."/>
            <person name="Pfannmuller K.M."/>
            <person name="Loughran R.M."/>
            <person name="Shlafstein M."/>
            <person name="Papke E."/>
            <person name="Saw J.H."/>
            <person name="Ushijima B."/>
            <person name="Videau P."/>
        </authorList>
    </citation>
    <scope>NUCLEOTIDE SEQUENCE [LARGE SCALE GENOMIC DNA]</scope>
    <source>
        <strain evidence="2 3">AA17</strain>
    </source>
</reference>
<name>A0ABT3AA23_9ALTE</name>
<gene>
    <name evidence="2" type="ORF">OE749_10735</name>
</gene>
<evidence type="ECO:0000313" key="2">
    <source>
        <dbReference type="EMBL" id="MCV2885166.1"/>
    </source>
</evidence>
<dbReference type="Gene3D" id="3.40.630.30">
    <property type="match status" value="1"/>
</dbReference>
<evidence type="ECO:0000313" key="3">
    <source>
        <dbReference type="Proteomes" id="UP001652504"/>
    </source>
</evidence>
<protein>
    <submittedName>
        <fullName evidence="2">GNAT family N-acetyltransferase</fullName>
    </submittedName>
</protein>
<sequence>MAHPPPTIHFRQATLEDIPQLARCEQGVLSAERPFNETIKASDARYYDLPKLLSDPAVHVIVAEQDNIIIATGYIRIETSKQSLTHARHGYLGFMYVAPEMRGRGLNKDVISKLVDWAKQHNIHDFYLDVYSQNASAIRAYEKLGFRPALVEMKLHLSPDN</sequence>
<dbReference type="CDD" id="cd04301">
    <property type="entry name" value="NAT_SF"/>
    <property type="match status" value="1"/>
</dbReference>